<evidence type="ECO:0000313" key="2">
    <source>
        <dbReference type="Proteomes" id="UP000565262"/>
    </source>
</evidence>
<keyword evidence="2" id="KW-1185">Reference proteome</keyword>
<dbReference type="RefSeq" id="WP_182807601.1">
    <property type="nucleotide sequence ID" value="NZ_JACJFM010000004.1"/>
</dbReference>
<proteinExistence type="predicted"/>
<dbReference type="EMBL" id="JACJFM010000004">
    <property type="protein sequence ID" value="MBB1485811.1"/>
    <property type="molecule type" value="Genomic_DNA"/>
</dbReference>
<reference evidence="1 2" key="1">
    <citation type="submission" date="2020-08" db="EMBL/GenBank/DDBJ databases">
        <title>Oceanospirillum sp. nov. isolated from marine sediment.</title>
        <authorList>
            <person name="Ji X."/>
        </authorList>
    </citation>
    <scope>NUCLEOTIDE SEQUENCE [LARGE SCALE GENOMIC DNA]</scope>
    <source>
        <strain evidence="1 2">D5</strain>
    </source>
</reference>
<organism evidence="1 2">
    <name type="scientific">Oceanospirillum sediminis</name>
    <dbReference type="NCBI Taxonomy" id="2760088"/>
    <lineage>
        <taxon>Bacteria</taxon>
        <taxon>Pseudomonadati</taxon>
        <taxon>Pseudomonadota</taxon>
        <taxon>Gammaproteobacteria</taxon>
        <taxon>Oceanospirillales</taxon>
        <taxon>Oceanospirillaceae</taxon>
        <taxon>Oceanospirillum</taxon>
    </lineage>
</organism>
<sequence length="325" mass="37036">MTEQTPDNSPKNLTDILKELAGYEDFFKEEEKTKDLVNWVHEETGINKLSIRLAIKHVAPLVIAGVEKAAGLVADSWKAKLHERLSRYSHDNWYFRLSESLLNILKTRTNKSLDQALKAPDRASLNTLLKDDVHWANLKAEQQGLIQILNLQTEHGETLADTRNLMQDAIQHLRFQLDLKTSDYFQQALDAHPPEKGTASWLTYTSRQAELVGRNTELRLLDQFLNQSDNFSWWAITGEGGVGKSRLALDALIQQPLWYGGFLPEHKLDTPDALRGRAFKTGINKLFTLLIHVLSGFCVFYPLDSLKWNMPLSLYLSENRAISII</sequence>
<dbReference type="Gene3D" id="3.40.50.300">
    <property type="entry name" value="P-loop containing nucleotide triphosphate hydrolases"/>
    <property type="match status" value="1"/>
</dbReference>
<evidence type="ECO:0000313" key="1">
    <source>
        <dbReference type="EMBL" id="MBB1485811.1"/>
    </source>
</evidence>
<accession>A0A839ILP9</accession>
<dbReference type="Proteomes" id="UP000565262">
    <property type="component" value="Unassembled WGS sequence"/>
</dbReference>
<gene>
    <name evidence="1" type="ORF">H4O21_04190</name>
</gene>
<comment type="caution">
    <text evidence="1">The sequence shown here is derived from an EMBL/GenBank/DDBJ whole genome shotgun (WGS) entry which is preliminary data.</text>
</comment>
<protein>
    <submittedName>
        <fullName evidence="1">Uncharacterized protein</fullName>
    </submittedName>
</protein>
<name>A0A839ILP9_9GAMM</name>
<dbReference type="AlphaFoldDB" id="A0A839ILP9"/>
<dbReference type="InterPro" id="IPR027417">
    <property type="entry name" value="P-loop_NTPase"/>
</dbReference>